<dbReference type="Proteomes" id="UP000248161">
    <property type="component" value="Unassembled WGS sequence"/>
</dbReference>
<evidence type="ECO:0000256" key="8">
    <source>
        <dbReference type="SAM" id="MobiDB-lite"/>
    </source>
</evidence>
<evidence type="ECO:0000313" key="10">
    <source>
        <dbReference type="EMBL" id="PXF21472.1"/>
    </source>
</evidence>
<protein>
    <recommendedName>
        <fullName evidence="9">DNA primase large subunit C-terminal domain-containing protein</fullName>
    </recommendedName>
</protein>
<dbReference type="InterPro" id="IPR023642">
    <property type="entry name" value="DNA_primase_lsu_PriL"/>
</dbReference>
<sequence length="536" mass="59481">MQAKRDQARSAVESGSVERTPAAPSAATSSAGRSRTLSRSSASTAAPRIATSASLRTSLRRRLATEAARRGRDHASTNDSSTVASRASALLASASSAQPKWTRTSDWMATNAASTGSRSVGLSIMRSLQWKDSVSVEEPSRSTVLPMPMPLALPDIEDEVLLARYPFLPQGREHMRQVLESNGITVEDLIEAPWLEDVRTRGRLRLLESVMHKDGADIATTVDLSTEVGRMTEVLSFLHAMLVVCASFNERLLARWIEGEATRADQLFGMDSGNFELLARSYFSDIREQRNGRGDDSVFWIPMADFIELCPRISGTYWHLANRPVRGGWVCMSPGAGENSRQRTARLLKERIRENLSESCVERMDKMSEEFAALFADPVERITGLLSERVEAEMPMTAAVREDWPPCFESAISELNQGVNVNHVGRVFLAAFSRAIGMSQEQACSFFDNAPDYSADTTSYQVNQIYERGYTPHGCAALKTGARCPVQPGDDRLCDQEWMTHPLKYLRVKQRSRYREGSRPEEEPEVESDEPKAANS</sequence>
<feature type="domain" description="DNA primase large subunit C-terminal" evidence="9">
    <location>
        <begin position="400"/>
        <end position="494"/>
    </location>
</feature>
<comment type="cofactor">
    <cofactor evidence="1">
        <name>[4Fe-4S] cluster</name>
        <dbReference type="ChEBI" id="CHEBI:49883"/>
    </cofactor>
</comment>
<reference evidence="10 11" key="1">
    <citation type="journal article" date="2015" name="Nat. Commun.">
        <title>Genomic and transcriptomic evidence for scavenging of diverse organic compounds by widespread deep-sea archaea.</title>
        <authorList>
            <person name="Li M."/>
            <person name="Baker B.J."/>
            <person name="Anantharaman K."/>
            <person name="Jain S."/>
            <person name="Breier J.A."/>
            <person name="Dick G.J."/>
        </authorList>
    </citation>
    <scope>NUCLEOTIDE SEQUENCE [LARGE SCALE GENOMIC DNA]</scope>
    <source>
        <strain evidence="10">Cayman_51_deep</strain>
    </source>
</reference>
<evidence type="ECO:0000256" key="2">
    <source>
        <dbReference type="ARBA" id="ARBA00022485"/>
    </source>
</evidence>
<keyword evidence="6" id="KW-0408">Iron</keyword>
<feature type="region of interest" description="Disordered" evidence="8">
    <location>
        <begin position="509"/>
        <end position="536"/>
    </location>
</feature>
<feature type="compositionally biased region" description="Basic and acidic residues" evidence="8">
    <location>
        <begin position="63"/>
        <end position="76"/>
    </location>
</feature>
<evidence type="ECO:0000256" key="3">
    <source>
        <dbReference type="ARBA" id="ARBA00022515"/>
    </source>
</evidence>
<keyword evidence="2" id="KW-0004">4Fe-4S</keyword>
<evidence type="ECO:0000256" key="6">
    <source>
        <dbReference type="ARBA" id="ARBA00023004"/>
    </source>
</evidence>
<dbReference type="EMBL" id="PSPG01000008">
    <property type="protein sequence ID" value="PXF21472.1"/>
    <property type="molecule type" value="Genomic_DNA"/>
</dbReference>
<dbReference type="GO" id="GO:0046872">
    <property type="term" value="F:metal ion binding"/>
    <property type="evidence" value="ECO:0007669"/>
    <property type="project" value="UniProtKB-KW"/>
</dbReference>
<feature type="compositionally biased region" description="Low complexity" evidence="8">
    <location>
        <begin position="19"/>
        <end position="57"/>
    </location>
</feature>
<evidence type="ECO:0000256" key="1">
    <source>
        <dbReference type="ARBA" id="ARBA00001966"/>
    </source>
</evidence>
<comment type="caution">
    <text evidence="10">The sequence shown here is derived from an EMBL/GenBank/DDBJ whole genome shotgun (WGS) entry which is preliminary data.</text>
</comment>
<keyword evidence="4" id="KW-0235">DNA replication</keyword>
<proteinExistence type="predicted"/>
<evidence type="ECO:0000259" key="9">
    <source>
        <dbReference type="Pfam" id="PF04104"/>
    </source>
</evidence>
<keyword evidence="5" id="KW-0479">Metal-binding</keyword>
<dbReference type="GO" id="GO:0051539">
    <property type="term" value="F:4 iron, 4 sulfur cluster binding"/>
    <property type="evidence" value="ECO:0007669"/>
    <property type="project" value="UniProtKB-KW"/>
</dbReference>
<dbReference type="GO" id="GO:1990077">
    <property type="term" value="C:primosome complex"/>
    <property type="evidence" value="ECO:0007669"/>
    <property type="project" value="UniProtKB-KW"/>
</dbReference>
<dbReference type="SUPFAM" id="SSF140914">
    <property type="entry name" value="PriB N-terminal domain-like"/>
    <property type="match status" value="1"/>
</dbReference>
<dbReference type="InterPro" id="IPR058560">
    <property type="entry name" value="DNA_primase_C"/>
</dbReference>
<gene>
    <name evidence="10" type="ORF">CXX69_04510</name>
</gene>
<accession>A0A2V3HRK8</accession>
<name>A0A2V3HRK8_9ARCH</name>
<feature type="region of interest" description="Disordered" evidence="8">
    <location>
        <begin position="1"/>
        <end position="84"/>
    </location>
</feature>
<dbReference type="GO" id="GO:0003899">
    <property type="term" value="F:DNA-directed RNA polymerase activity"/>
    <property type="evidence" value="ECO:0007669"/>
    <property type="project" value="InterPro"/>
</dbReference>
<keyword evidence="7" id="KW-0411">Iron-sulfur</keyword>
<evidence type="ECO:0000256" key="5">
    <source>
        <dbReference type="ARBA" id="ARBA00022723"/>
    </source>
</evidence>
<dbReference type="Pfam" id="PF04104">
    <property type="entry name" value="DNA_primase_lrg"/>
    <property type="match status" value="1"/>
</dbReference>
<dbReference type="CDD" id="cd06560">
    <property type="entry name" value="PriL"/>
    <property type="match status" value="1"/>
</dbReference>
<evidence type="ECO:0000256" key="7">
    <source>
        <dbReference type="ARBA" id="ARBA00023014"/>
    </source>
</evidence>
<organism evidence="10 11">
    <name type="scientific">Candidatus Thalassarchaeum betae</name>
    <dbReference type="NCBI Taxonomy" id="2599289"/>
    <lineage>
        <taxon>Archaea</taxon>
        <taxon>Methanobacteriati</taxon>
        <taxon>Thermoplasmatota</taxon>
        <taxon>Candidatus Poseidoniia</taxon>
        <taxon>Candidatus Poseidoniales</taxon>
        <taxon>Candidatus Thalassarchaeaceae</taxon>
        <taxon>Candidatus Thalassarchaeum</taxon>
    </lineage>
</organism>
<dbReference type="GO" id="GO:0006269">
    <property type="term" value="P:DNA replication, synthesis of primer"/>
    <property type="evidence" value="ECO:0007669"/>
    <property type="project" value="UniProtKB-KW"/>
</dbReference>
<evidence type="ECO:0000313" key="11">
    <source>
        <dbReference type="Proteomes" id="UP000248161"/>
    </source>
</evidence>
<keyword evidence="3" id="KW-0639">Primosome</keyword>
<dbReference type="AlphaFoldDB" id="A0A2V3HRK8"/>
<evidence type="ECO:0000256" key="4">
    <source>
        <dbReference type="ARBA" id="ARBA00022705"/>
    </source>
</evidence>